<sequence>MHNSINADQLLRELALAIARNQVGAMRPIHEVIAGEAITQTEYDAISANPQFQRYVDTYVKELRDNGFSIQAKAKLLLEDLLPTMYHLAKDLDQPAAARVKVFENFADLADAKPKNTAISTAGPGFSITINIPQTAQNAQKTIVLEAETPEKPLEIAEKQQKQPIFLAEDENYEYAGDDVL</sequence>
<accession>A0A6J7WTB4</accession>
<reference evidence="1" key="1">
    <citation type="submission" date="2020-05" db="EMBL/GenBank/DDBJ databases">
        <authorList>
            <person name="Chiriac C."/>
            <person name="Salcher M."/>
            <person name="Ghai R."/>
            <person name="Kavagutti S V."/>
        </authorList>
    </citation>
    <scope>NUCLEOTIDE SEQUENCE</scope>
</reference>
<proteinExistence type="predicted"/>
<evidence type="ECO:0000313" key="1">
    <source>
        <dbReference type="EMBL" id="CAB5220048.1"/>
    </source>
</evidence>
<gene>
    <name evidence="1" type="ORF">UFOVP232_34</name>
</gene>
<dbReference type="EMBL" id="LR798281">
    <property type="protein sequence ID" value="CAB5220048.1"/>
    <property type="molecule type" value="Genomic_DNA"/>
</dbReference>
<organism evidence="1">
    <name type="scientific">uncultured Caudovirales phage</name>
    <dbReference type="NCBI Taxonomy" id="2100421"/>
    <lineage>
        <taxon>Viruses</taxon>
        <taxon>Duplodnaviria</taxon>
        <taxon>Heunggongvirae</taxon>
        <taxon>Uroviricota</taxon>
        <taxon>Caudoviricetes</taxon>
        <taxon>Peduoviridae</taxon>
        <taxon>Maltschvirus</taxon>
        <taxon>Maltschvirus maltsch</taxon>
    </lineage>
</organism>
<name>A0A6J7WTB4_9CAUD</name>
<protein>
    <submittedName>
        <fullName evidence="1">Uncharacterized protein</fullName>
    </submittedName>
</protein>